<feature type="transmembrane region" description="Helical" evidence="1">
    <location>
        <begin position="37"/>
        <end position="53"/>
    </location>
</feature>
<keyword evidence="3" id="KW-1185">Reference proteome</keyword>
<gene>
    <name evidence="2" type="ORF">H8S00_13055</name>
</gene>
<organism evidence="2 3">
    <name type="scientific">Eubacterium segne</name>
    <dbReference type="NCBI Taxonomy" id="2763045"/>
    <lineage>
        <taxon>Bacteria</taxon>
        <taxon>Bacillati</taxon>
        <taxon>Bacillota</taxon>
        <taxon>Clostridia</taxon>
        <taxon>Eubacteriales</taxon>
        <taxon>Eubacteriaceae</taxon>
        <taxon>Eubacterium</taxon>
    </lineage>
</organism>
<evidence type="ECO:0000256" key="1">
    <source>
        <dbReference type="SAM" id="Phobius"/>
    </source>
</evidence>
<keyword evidence="1" id="KW-0812">Transmembrane</keyword>
<protein>
    <submittedName>
        <fullName evidence="2">Uncharacterized protein</fullName>
    </submittedName>
</protein>
<feature type="transmembrane region" description="Helical" evidence="1">
    <location>
        <begin position="12"/>
        <end position="30"/>
    </location>
</feature>
<dbReference type="EMBL" id="JACOOZ010000011">
    <property type="protein sequence ID" value="MBC5668897.1"/>
    <property type="molecule type" value="Genomic_DNA"/>
</dbReference>
<feature type="transmembrane region" description="Helical" evidence="1">
    <location>
        <begin position="59"/>
        <end position="76"/>
    </location>
</feature>
<sequence>MDYFNIGNNLYLLTIIIRMFIGIILISKFLKIRHKQTVIILYYSIVLGEMILFVTNDKILGTIIGLLIGGILGIILSKYGNKRSISEYIVIFINIYATIEAVFYHLDVNFSEILKTYDDIYVDYKTIYAKIIITFILSNIILVLVKLKRKDTKNEGCLVKAIGAYYIIAAIFSNTMHPLDEPDTYFDFWLPLLNVNYSPYCYIIPEIFLIIVLALILKKIYLEDNEK</sequence>
<feature type="transmembrane region" description="Helical" evidence="1">
    <location>
        <begin position="157"/>
        <end position="177"/>
    </location>
</feature>
<evidence type="ECO:0000313" key="3">
    <source>
        <dbReference type="Proteomes" id="UP000597877"/>
    </source>
</evidence>
<accession>A0ABR7F5L3</accession>
<feature type="transmembrane region" description="Helical" evidence="1">
    <location>
        <begin position="88"/>
        <end position="106"/>
    </location>
</feature>
<dbReference type="Proteomes" id="UP000597877">
    <property type="component" value="Unassembled WGS sequence"/>
</dbReference>
<comment type="caution">
    <text evidence="2">The sequence shown here is derived from an EMBL/GenBank/DDBJ whole genome shotgun (WGS) entry which is preliminary data.</text>
</comment>
<evidence type="ECO:0000313" key="2">
    <source>
        <dbReference type="EMBL" id="MBC5668897.1"/>
    </source>
</evidence>
<keyword evidence="1" id="KW-1133">Transmembrane helix</keyword>
<keyword evidence="1" id="KW-0472">Membrane</keyword>
<feature type="transmembrane region" description="Helical" evidence="1">
    <location>
        <begin position="126"/>
        <end position="145"/>
    </location>
</feature>
<name>A0ABR7F5L3_9FIRM</name>
<dbReference type="RefSeq" id="WP_118589612.1">
    <property type="nucleotide sequence ID" value="NZ_JACOOZ010000011.1"/>
</dbReference>
<reference evidence="2 3" key="1">
    <citation type="submission" date="2020-08" db="EMBL/GenBank/DDBJ databases">
        <title>Genome public.</title>
        <authorList>
            <person name="Liu C."/>
            <person name="Sun Q."/>
        </authorList>
    </citation>
    <scope>NUCLEOTIDE SEQUENCE [LARGE SCALE GENOMIC DNA]</scope>
    <source>
        <strain evidence="2 3">BX4</strain>
    </source>
</reference>
<proteinExistence type="predicted"/>
<feature type="transmembrane region" description="Helical" evidence="1">
    <location>
        <begin position="197"/>
        <end position="217"/>
    </location>
</feature>